<dbReference type="OrthoDB" id="958992at2"/>
<name>E4RR81_LEAB4</name>
<dbReference type="AlphaFoldDB" id="E4RR81"/>
<sequence>MLHFISVKYLTFKSEGIAQQYLILLGKYRKEMKKVLGIGLIALTMMGCEDKDPYLKTLQKCNLTGWAVAGTLTNVQGFIVKDADSNYYIEPISITTGSDLYPCNLPEEYKKDQSLIRFSGNIMTQPNNDASFELTSIELVTYGNQ</sequence>
<evidence type="ECO:0000313" key="2">
    <source>
        <dbReference type="Proteomes" id="UP000007435"/>
    </source>
</evidence>
<organism evidence="1 2">
    <name type="scientific">Leadbetterella byssophila (strain DSM 17132 / JCM 16389 / KACC 11308 / NBRC 106382 / 4M15)</name>
    <dbReference type="NCBI Taxonomy" id="649349"/>
    <lineage>
        <taxon>Bacteria</taxon>
        <taxon>Pseudomonadati</taxon>
        <taxon>Bacteroidota</taxon>
        <taxon>Cytophagia</taxon>
        <taxon>Cytophagales</taxon>
        <taxon>Leadbetterellaceae</taxon>
        <taxon>Leadbetterella</taxon>
    </lineage>
</organism>
<dbReference type="KEGG" id="lby:Lbys_1864"/>
<keyword evidence="2" id="KW-1185">Reference proteome</keyword>
<dbReference type="RefSeq" id="WP_013408616.1">
    <property type="nucleotide sequence ID" value="NC_014655.1"/>
</dbReference>
<protein>
    <submittedName>
        <fullName evidence="1">Uncharacterized protein</fullName>
    </submittedName>
</protein>
<proteinExistence type="predicted"/>
<dbReference type="HOGENOM" id="CLU_1784454_0_0_10"/>
<gene>
    <name evidence="1" type="ordered locus">Lbys_1864</name>
</gene>
<reference evidence="1 2" key="2">
    <citation type="journal article" date="2011" name="Stand. Genomic Sci.">
        <title>Complete genome sequence of Leadbetterella byssophila type strain (4M15).</title>
        <authorList>
            <person name="Abt B."/>
            <person name="Teshima H."/>
            <person name="Lucas S."/>
            <person name="Lapidus A."/>
            <person name="Del Rio T.G."/>
            <person name="Nolan M."/>
            <person name="Tice H."/>
            <person name="Cheng J.F."/>
            <person name="Pitluck S."/>
            <person name="Liolios K."/>
            <person name="Pagani I."/>
            <person name="Ivanova N."/>
            <person name="Mavromatis K."/>
            <person name="Pati A."/>
            <person name="Tapia R."/>
            <person name="Han C."/>
            <person name="Goodwin L."/>
            <person name="Chen A."/>
            <person name="Palaniappan K."/>
            <person name="Land M."/>
            <person name="Hauser L."/>
            <person name="Chang Y.J."/>
            <person name="Jeffries C.D."/>
            <person name="Rohde M."/>
            <person name="Goker M."/>
            <person name="Tindall B.J."/>
            <person name="Detter J.C."/>
            <person name="Woyke T."/>
            <person name="Bristow J."/>
            <person name="Eisen J.A."/>
            <person name="Markowitz V."/>
            <person name="Hugenholtz P."/>
            <person name="Klenk H.P."/>
            <person name="Kyrpides N.C."/>
        </authorList>
    </citation>
    <scope>NUCLEOTIDE SEQUENCE [LARGE SCALE GENOMIC DNA]</scope>
    <source>
        <strain evidence="2">DSM 17132 / JCM 16389 / KACC 11308 / NBRC 106382 / 4M15</strain>
    </source>
</reference>
<accession>E4RR81</accession>
<reference key="1">
    <citation type="submission" date="2010-11" db="EMBL/GenBank/DDBJ databases">
        <title>The complete genome of Leadbetterella byssophila DSM 17132.</title>
        <authorList>
            <consortium name="US DOE Joint Genome Institute (JGI-PGF)"/>
            <person name="Lucas S."/>
            <person name="Copeland A."/>
            <person name="Lapidus A."/>
            <person name="Glavina del Rio T."/>
            <person name="Dalin E."/>
            <person name="Tice H."/>
            <person name="Bruce D."/>
            <person name="Goodwin L."/>
            <person name="Pitluck S."/>
            <person name="Kyrpides N."/>
            <person name="Mavromatis K."/>
            <person name="Ivanova N."/>
            <person name="Teshima H."/>
            <person name="Brettin T."/>
            <person name="Detter J.C."/>
            <person name="Han C."/>
            <person name="Tapia R."/>
            <person name="Land M."/>
            <person name="Hauser L."/>
            <person name="Markowitz V."/>
            <person name="Cheng J.-F."/>
            <person name="Hugenholtz P."/>
            <person name="Woyke T."/>
            <person name="Wu D."/>
            <person name="Tindall B."/>
            <person name="Pomrenke H.G."/>
            <person name="Brambilla E."/>
            <person name="Klenk H.-P."/>
            <person name="Eisen J.A."/>
        </authorList>
    </citation>
    <scope>NUCLEOTIDE SEQUENCE [LARGE SCALE GENOMIC DNA]</scope>
    <source>
        <strain>DSM 17132</strain>
    </source>
</reference>
<evidence type="ECO:0000313" key="1">
    <source>
        <dbReference type="EMBL" id="ADQ17567.1"/>
    </source>
</evidence>
<dbReference type="Proteomes" id="UP000007435">
    <property type="component" value="Chromosome"/>
</dbReference>
<dbReference type="EMBL" id="CP002305">
    <property type="protein sequence ID" value="ADQ17567.1"/>
    <property type="molecule type" value="Genomic_DNA"/>
</dbReference>